<feature type="domain" description="AP2/ERF" evidence="8">
    <location>
        <begin position="29"/>
        <end position="86"/>
    </location>
</feature>
<dbReference type="SMART" id="SM00380">
    <property type="entry name" value="AP2"/>
    <property type="match status" value="1"/>
</dbReference>
<dbReference type="SUPFAM" id="SSF54171">
    <property type="entry name" value="DNA-binding domain"/>
    <property type="match status" value="1"/>
</dbReference>
<comment type="caution">
    <text evidence="9">The sequence shown here is derived from an EMBL/GenBank/DDBJ whole genome shotgun (WGS) entry which is preliminary data.</text>
</comment>
<dbReference type="GO" id="GO:0000976">
    <property type="term" value="F:transcription cis-regulatory region binding"/>
    <property type="evidence" value="ECO:0007669"/>
    <property type="project" value="TreeGrafter"/>
</dbReference>
<dbReference type="CDD" id="cd00018">
    <property type="entry name" value="AP2"/>
    <property type="match status" value="1"/>
</dbReference>
<feature type="compositionally biased region" description="Basic residues" evidence="7">
    <location>
        <begin position="7"/>
        <end position="17"/>
    </location>
</feature>
<dbReference type="AlphaFoldDB" id="A0AAV7EPC7"/>
<keyword evidence="2" id="KW-0805">Transcription regulation</keyword>
<keyword evidence="5" id="KW-0539">Nucleus</keyword>
<evidence type="ECO:0000256" key="5">
    <source>
        <dbReference type="ARBA" id="ARBA00023242"/>
    </source>
</evidence>
<dbReference type="InterPro" id="IPR036955">
    <property type="entry name" value="AP2/ERF_dom_sf"/>
</dbReference>
<proteinExistence type="inferred from homology"/>
<feature type="region of interest" description="Disordered" evidence="7">
    <location>
        <begin position="1"/>
        <end position="26"/>
    </location>
</feature>
<reference evidence="9 10" key="1">
    <citation type="submission" date="2021-07" db="EMBL/GenBank/DDBJ databases">
        <title>The Aristolochia fimbriata genome: insights into angiosperm evolution, floral development and chemical biosynthesis.</title>
        <authorList>
            <person name="Jiao Y."/>
        </authorList>
    </citation>
    <scope>NUCLEOTIDE SEQUENCE [LARGE SCALE GENOMIC DNA]</scope>
    <source>
        <strain evidence="9">IBCAS-2021</strain>
        <tissue evidence="9">Leaf</tissue>
    </source>
</reference>
<evidence type="ECO:0000313" key="9">
    <source>
        <dbReference type="EMBL" id="KAG9449472.1"/>
    </source>
</evidence>
<comment type="subcellular location">
    <subcellularLocation>
        <location evidence="1">Nucleus</location>
    </subcellularLocation>
</comment>
<evidence type="ECO:0000256" key="1">
    <source>
        <dbReference type="ARBA" id="ARBA00004123"/>
    </source>
</evidence>
<evidence type="ECO:0000256" key="2">
    <source>
        <dbReference type="ARBA" id="ARBA00023015"/>
    </source>
</evidence>
<evidence type="ECO:0000256" key="4">
    <source>
        <dbReference type="ARBA" id="ARBA00023163"/>
    </source>
</evidence>
<dbReference type="FunFam" id="3.30.730.10:FF:000001">
    <property type="entry name" value="Ethylene-responsive transcription factor 2"/>
    <property type="match status" value="1"/>
</dbReference>
<keyword evidence="3" id="KW-0238">DNA-binding</keyword>
<keyword evidence="4" id="KW-0804">Transcription</keyword>
<evidence type="ECO:0000259" key="8">
    <source>
        <dbReference type="PROSITE" id="PS51032"/>
    </source>
</evidence>
<dbReference type="PROSITE" id="PS51032">
    <property type="entry name" value="AP2_ERF"/>
    <property type="match status" value="1"/>
</dbReference>
<dbReference type="GO" id="GO:0005634">
    <property type="term" value="C:nucleus"/>
    <property type="evidence" value="ECO:0007669"/>
    <property type="project" value="UniProtKB-SubCell"/>
</dbReference>
<dbReference type="Proteomes" id="UP000825729">
    <property type="component" value="Unassembled WGS sequence"/>
</dbReference>
<protein>
    <recommendedName>
        <fullName evidence="8">AP2/ERF domain-containing protein</fullName>
    </recommendedName>
</protein>
<dbReference type="PANTHER" id="PTHR31241">
    <property type="entry name" value="DEHYDRATION-RESPONSIVE ELEMENT-BINDING PROTEIN 2C"/>
    <property type="match status" value="1"/>
</dbReference>
<dbReference type="Pfam" id="PF00847">
    <property type="entry name" value="AP2"/>
    <property type="match status" value="1"/>
</dbReference>
<keyword evidence="10" id="KW-1185">Reference proteome</keyword>
<evidence type="ECO:0000256" key="6">
    <source>
        <dbReference type="ARBA" id="ARBA00024343"/>
    </source>
</evidence>
<accession>A0AAV7EPC7</accession>
<dbReference type="PANTHER" id="PTHR31241:SF2">
    <property type="entry name" value="DEHYDRATION-RESPONSIVE ELEMENT-BINDING PROTEIN 2F"/>
    <property type="match status" value="1"/>
</dbReference>
<comment type="similarity">
    <text evidence="6">Belongs to the AP2/ERF transcription factor family. ERF subfamily.</text>
</comment>
<dbReference type="PRINTS" id="PR00367">
    <property type="entry name" value="ETHRSPELEMNT"/>
</dbReference>
<dbReference type="EMBL" id="JAINDJ010000004">
    <property type="protein sequence ID" value="KAG9449472.1"/>
    <property type="molecule type" value="Genomic_DNA"/>
</dbReference>
<dbReference type="GO" id="GO:0003700">
    <property type="term" value="F:DNA-binding transcription factor activity"/>
    <property type="evidence" value="ECO:0007669"/>
    <property type="project" value="InterPro"/>
</dbReference>
<dbReference type="Gene3D" id="3.30.730.10">
    <property type="entry name" value="AP2/ERF domain"/>
    <property type="match status" value="1"/>
</dbReference>
<evidence type="ECO:0000256" key="3">
    <source>
        <dbReference type="ARBA" id="ARBA00023125"/>
    </source>
</evidence>
<dbReference type="InterPro" id="IPR016177">
    <property type="entry name" value="DNA-bd_dom_sf"/>
</dbReference>
<dbReference type="GO" id="GO:0006950">
    <property type="term" value="P:response to stress"/>
    <property type="evidence" value="ECO:0007669"/>
    <property type="project" value="TreeGrafter"/>
</dbReference>
<dbReference type="InterPro" id="IPR001471">
    <property type="entry name" value="AP2/ERF_dom"/>
</dbReference>
<dbReference type="GO" id="GO:0045893">
    <property type="term" value="P:positive regulation of DNA-templated transcription"/>
    <property type="evidence" value="ECO:0007669"/>
    <property type="project" value="TreeGrafter"/>
</dbReference>
<name>A0AAV7EPC7_ARIFI</name>
<organism evidence="9 10">
    <name type="scientific">Aristolochia fimbriata</name>
    <name type="common">White veined hardy Dutchman's pipe vine</name>
    <dbReference type="NCBI Taxonomy" id="158543"/>
    <lineage>
        <taxon>Eukaryota</taxon>
        <taxon>Viridiplantae</taxon>
        <taxon>Streptophyta</taxon>
        <taxon>Embryophyta</taxon>
        <taxon>Tracheophyta</taxon>
        <taxon>Spermatophyta</taxon>
        <taxon>Magnoliopsida</taxon>
        <taxon>Magnoliidae</taxon>
        <taxon>Piperales</taxon>
        <taxon>Aristolochiaceae</taxon>
        <taxon>Aristolochia</taxon>
    </lineage>
</organism>
<evidence type="ECO:0000313" key="10">
    <source>
        <dbReference type="Proteomes" id="UP000825729"/>
    </source>
</evidence>
<evidence type="ECO:0000256" key="7">
    <source>
        <dbReference type="SAM" id="MobiDB-lite"/>
    </source>
</evidence>
<gene>
    <name evidence="9" type="ORF">H6P81_009437</name>
</gene>
<sequence>MESCRKSPLKPWKKGPARGKGGPQNASCEYRGVRQRTWGKWVAEIREPKKRTRLWLGSFATAEEAAMAYDEAARRLYGPEAYLNLPHLRSNYNNDRAVHQRLIKWVPSKNFINSLFPSYGLLNLNAQHNVHVIHQRLQELKNSTGSLISRHSSSSSSSFISSSTTSTAAVVVTNSELCLETKARSVAQELMGNPPGNIPSDLPSSDRPQIDLKEFLQQLGMYKEEISEAGGSSTDQNLRMPESSQEIDGPAASETLMSFDQTTFNWDALMEMEGMVDHHGSSILQFNEVNHEEISYAASLWDL</sequence>